<dbReference type="OrthoDB" id="9991147at2"/>
<name>E1WXK1_HALMS</name>
<keyword evidence="2" id="KW-0732">Signal</keyword>
<evidence type="ECO:0000256" key="2">
    <source>
        <dbReference type="SAM" id="SignalP"/>
    </source>
</evidence>
<dbReference type="RefSeq" id="WP_014245293.1">
    <property type="nucleotide sequence ID" value="NC_016620.1"/>
</dbReference>
<keyword evidence="4" id="KW-1185">Reference proteome</keyword>
<organism evidence="3 4">
    <name type="scientific">Halobacteriovorax marinus (strain ATCC BAA-682 / DSM 15412 / SJ)</name>
    <name type="common">Bacteriovorax marinus</name>
    <dbReference type="NCBI Taxonomy" id="862908"/>
    <lineage>
        <taxon>Bacteria</taxon>
        <taxon>Pseudomonadati</taxon>
        <taxon>Bdellovibrionota</taxon>
        <taxon>Bacteriovoracia</taxon>
        <taxon>Bacteriovoracales</taxon>
        <taxon>Halobacteriovoraceae</taxon>
        <taxon>Halobacteriovorax</taxon>
    </lineage>
</organism>
<feature type="compositionally biased region" description="Basic and acidic residues" evidence="1">
    <location>
        <begin position="55"/>
        <end position="81"/>
    </location>
</feature>
<dbReference type="STRING" id="862908.BMS_2741"/>
<dbReference type="KEGG" id="bmx:BMS_2741"/>
<accession>E1WXK1</accession>
<dbReference type="EMBL" id="FQ312005">
    <property type="protein sequence ID" value="CBW27518.1"/>
    <property type="molecule type" value="Genomic_DNA"/>
</dbReference>
<gene>
    <name evidence="3" type="ordered locus">BMS_2741</name>
</gene>
<dbReference type="AlphaFoldDB" id="E1WXK1"/>
<evidence type="ECO:0000256" key="1">
    <source>
        <dbReference type="SAM" id="MobiDB-lite"/>
    </source>
</evidence>
<feature type="chain" id="PRO_5003154155" evidence="2">
    <location>
        <begin position="20"/>
        <end position="101"/>
    </location>
</feature>
<dbReference type="HOGENOM" id="CLU_2287590_0_0_7"/>
<evidence type="ECO:0000313" key="4">
    <source>
        <dbReference type="Proteomes" id="UP000008963"/>
    </source>
</evidence>
<evidence type="ECO:0000313" key="3">
    <source>
        <dbReference type="EMBL" id="CBW27518.1"/>
    </source>
</evidence>
<protein>
    <submittedName>
        <fullName evidence="3">Exported protein</fullName>
    </submittedName>
</protein>
<sequence length="101" mass="11502">MRQTILTTILFMMAFTVSAQSYQAPDIKISRHPDHSGQVIIKGDWESKYEVEQEVIPDRDVASEEDIAPEKDRSPSSERKPSSKSKKPKVEPWPFDPSEAN</sequence>
<dbReference type="PATRIC" id="fig|862908.3.peg.2617"/>
<feature type="signal peptide" evidence="2">
    <location>
        <begin position="1"/>
        <end position="19"/>
    </location>
</feature>
<proteinExistence type="predicted"/>
<dbReference type="Proteomes" id="UP000008963">
    <property type="component" value="Chromosome"/>
</dbReference>
<reference evidence="4" key="1">
    <citation type="journal article" date="2013" name="ISME J.">
        <title>A small predatory core genome in the divergent marine Bacteriovorax marinus SJ and the terrestrial Bdellovibrio bacteriovorus.</title>
        <authorList>
            <person name="Crossman L.C."/>
            <person name="Chen H."/>
            <person name="Cerdeno-Tarraga A.M."/>
            <person name="Brooks K."/>
            <person name="Quail M.A."/>
            <person name="Pineiro S.A."/>
            <person name="Hobley L."/>
            <person name="Sockett R.E."/>
            <person name="Bentley S.D."/>
            <person name="Parkhill J."/>
            <person name="Williams H.N."/>
            <person name="Stine O.C."/>
        </authorList>
    </citation>
    <scope>NUCLEOTIDE SEQUENCE [LARGE SCALE GENOMIC DNA]</scope>
    <source>
        <strain evidence="4">ATCC BAA-682 / DSM 15412 / SJ</strain>
    </source>
</reference>
<feature type="region of interest" description="Disordered" evidence="1">
    <location>
        <begin position="55"/>
        <end position="101"/>
    </location>
</feature>